<feature type="transmembrane region" description="Helical" evidence="1">
    <location>
        <begin position="131"/>
        <end position="153"/>
    </location>
</feature>
<dbReference type="EMBL" id="CP013862">
    <property type="protein sequence ID" value="ALX47676.1"/>
    <property type="molecule type" value="Genomic_DNA"/>
</dbReference>
<reference evidence="2 3" key="1">
    <citation type="submission" date="2016-01" db="EMBL/GenBank/DDBJ databases">
        <title>Complete genome sequence of strain Lentibacillus amyloliquefaciens LAM0015T isolated from saline sediment.</title>
        <authorList>
            <person name="Wang J.-L."/>
            <person name="He M.-X."/>
        </authorList>
    </citation>
    <scope>NUCLEOTIDE SEQUENCE [LARGE SCALE GENOMIC DNA]</scope>
    <source>
        <strain evidence="2 3">LAM0015</strain>
    </source>
</reference>
<evidence type="ECO:0000256" key="1">
    <source>
        <dbReference type="SAM" id="Phobius"/>
    </source>
</evidence>
<sequence>MKLKGIYVLNITVLALFGWAMIAYYDTATEIKSTIDNPSMEGFAFSTNVLPLILLLIVGIPAAVVLTRKQRKEKKGWKAAILFPAELKENDEREKALTSKACRDTYISTMIASPFLAAFMLFHPFVSSYFAAYPIVILMLFPIIQVTVFYLSLKKN</sequence>
<keyword evidence="3" id="KW-1185">Reference proteome</keyword>
<feature type="transmembrane region" description="Helical" evidence="1">
    <location>
        <begin position="105"/>
        <end position="125"/>
    </location>
</feature>
<feature type="transmembrane region" description="Helical" evidence="1">
    <location>
        <begin position="45"/>
        <end position="66"/>
    </location>
</feature>
<evidence type="ECO:0008006" key="4">
    <source>
        <dbReference type="Google" id="ProtNLM"/>
    </source>
</evidence>
<dbReference type="RefSeq" id="WP_068441685.1">
    <property type="nucleotide sequence ID" value="NZ_CP013862.1"/>
</dbReference>
<gene>
    <name evidence="2" type="ORF">AOX59_03090</name>
</gene>
<keyword evidence="1" id="KW-0472">Membrane</keyword>
<protein>
    <recommendedName>
        <fullName evidence="4">MFS transporter</fullName>
    </recommendedName>
</protein>
<dbReference type="KEGG" id="lao:AOX59_03090"/>
<dbReference type="OrthoDB" id="2988123at2"/>
<dbReference type="Proteomes" id="UP000050331">
    <property type="component" value="Chromosome"/>
</dbReference>
<dbReference type="AlphaFoldDB" id="A0A0U4E331"/>
<keyword evidence="1" id="KW-1133">Transmembrane helix</keyword>
<evidence type="ECO:0000313" key="2">
    <source>
        <dbReference type="EMBL" id="ALX47676.1"/>
    </source>
</evidence>
<accession>A0A0U4E331</accession>
<keyword evidence="1" id="KW-0812">Transmembrane</keyword>
<proteinExistence type="predicted"/>
<feature type="transmembrane region" description="Helical" evidence="1">
    <location>
        <begin position="7"/>
        <end position="25"/>
    </location>
</feature>
<evidence type="ECO:0000313" key="3">
    <source>
        <dbReference type="Proteomes" id="UP000050331"/>
    </source>
</evidence>
<dbReference type="STRING" id="1472767.AOX59_03090"/>
<name>A0A0U4E331_9BACI</name>
<organism evidence="2 3">
    <name type="scientific">Lentibacillus amyloliquefaciens</name>
    <dbReference type="NCBI Taxonomy" id="1472767"/>
    <lineage>
        <taxon>Bacteria</taxon>
        <taxon>Bacillati</taxon>
        <taxon>Bacillota</taxon>
        <taxon>Bacilli</taxon>
        <taxon>Bacillales</taxon>
        <taxon>Bacillaceae</taxon>
        <taxon>Lentibacillus</taxon>
    </lineage>
</organism>